<accession>A0ABP0U1P7</accession>
<evidence type="ECO:0000256" key="1">
    <source>
        <dbReference type="ARBA" id="ARBA00023239"/>
    </source>
</evidence>
<dbReference type="EMBL" id="OZ019910">
    <property type="protein sequence ID" value="CAK9210560.1"/>
    <property type="molecule type" value="Genomic_DNA"/>
</dbReference>
<organism evidence="4 5">
    <name type="scientific">Sphagnum troendelagicum</name>
    <dbReference type="NCBI Taxonomy" id="128251"/>
    <lineage>
        <taxon>Eukaryota</taxon>
        <taxon>Viridiplantae</taxon>
        <taxon>Streptophyta</taxon>
        <taxon>Embryophyta</taxon>
        <taxon>Bryophyta</taxon>
        <taxon>Sphagnophytina</taxon>
        <taxon>Sphagnopsida</taxon>
        <taxon>Sphagnales</taxon>
        <taxon>Sphagnaceae</taxon>
        <taxon>Sphagnum</taxon>
    </lineage>
</organism>
<keyword evidence="1 2" id="KW-0456">Lyase</keyword>
<evidence type="ECO:0000313" key="4">
    <source>
        <dbReference type="EMBL" id="CAK9210560.1"/>
    </source>
</evidence>
<name>A0ABP0U1P7_9BRYO</name>
<comment type="similarity">
    <text evidence="2">Belongs to the metallo-dependent hydrolases superfamily.</text>
</comment>
<keyword evidence="5" id="KW-1185">Reference proteome</keyword>
<dbReference type="SUPFAM" id="SSF51556">
    <property type="entry name" value="Metallo-dependent hydrolases"/>
    <property type="match status" value="1"/>
</dbReference>
<keyword evidence="2" id="KW-0210">Decarboxylase</keyword>
<sequence>MAELLLRLHLAPRPFALLLFASSSSSSSSSSSVSPSPLQYRPCFHPHRNNNLLSIQQHRSSSTACSVSRRHSEKGSLKNRGRRALPFRVLFTLSAAAALVFLRRRRTLQQAKARELMAFRKEEEGTAALAVPTIDTHLHVWASPEESKKYPYFPGQEPTIPGSAEDFLKCMAEAGVDGAVIVQPINHKFDHSYVSSVLQKYPSKFVGCCLADPTDGGGGVKELQRLVEDEGYRAVRFNPYLWPSGQKMTNEVGKAMFAKAGELGVPVGFMCFKGLMLHIDEIEELCKEFPTTKVLIDHLGFCKPPKNVEEEDALNHLLGLSRFPQVYVKLSAFFRVSREPFPYKDTWQMLKQLRDTYGADRLMWGSDFPFVTTECGYTNAWHVLPPANSNEAFFSEKDVKACMGGTAVSLFKGGWKNHSSGL</sequence>
<evidence type="ECO:0000313" key="5">
    <source>
        <dbReference type="Proteomes" id="UP001497512"/>
    </source>
</evidence>
<dbReference type="PANTHER" id="PTHR21240">
    <property type="entry name" value="2-AMINO-3-CARBOXYLMUCONATE-6-SEMIALDEHYDE DECARBOXYLASE"/>
    <property type="match status" value="1"/>
</dbReference>
<dbReference type="InterPro" id="IPR032466">
    <property type="entry name" value="Metal_Hydrolase"/>
</dbReference>
<gene>
    <name evidence="4" type="ORF">CSSPTR1EN2_LOCUS10221</name>
</gene>
<dbReference type="Pfam" id="PF04909">
    <property type="entry name" value="Amidohydro_2"/>
    <property type="match status" value="1"/>
</dbReference>
<dbReference type="Gene3D" id="3.20.20.140">
    <property type="entry name" value="Metal-dependent hydrolases"/>
    <property type="match status" value="1"/>
</dbReference>
<dbReference type="Proteomes" id="UP001497512">
    <property type="component" value="Chromosome 18"/>
</dbReference>
<dbReference type="InterPro" id="IPR006680">
    <property type="entry name" value="Amidohydro-rel"/>
</dbReference>
<dbReference type="InterPro" id="IPR032465">
    <property type="entry name" value="ACMSD"/>
</dbReference>
<reference evidence="4" key="1">
    <citation type="submission" date="2024-02" db="EMBL/GenBank/DDBJ databases">
        <authorList>
            <consortium name="ELIXIR-Norway"/>
            <consortium name="Elixir Norway"/>
        </authorList>
    </citation>
    <scope>NUCLEOTIDE SEQUENCE</scope>
</reference>
<evidence type="ECO:0000256" key="2">
    <source>
        <dbReference type="RuleBase" id="RU366045"/>
    </source>
</evidence>
<protein>
    <recommendedName>
        <fullName evidence="3">Amidohydrolase-related domain-containing protein</fullName>
    </recommendedName>
</protein>
<evidence type="ECO:0000259" key="3">
    <source>
        <dbReference type="Pfam" id="PF04909"/>
    </source>
</evidence>
<dbReference type="PANTHER" id="PTHR21240:SF19">
    <property type="entry name" value="CATALYTIC_ HYDROLASE"/>
    <property type="match status" value="1"/>
</dbReference>
<feature type="domain" description="Amidohydrolase-related" evidence="3">
    <location>
        <begin position="134"/>
        <end position="411"/>
    </location>
</feature>
<proteinExistence type="inferred from homology"/>